<name>A0A5A8DW43_CAFRO</name>
<feature type="region of interest" description="Disordered" evidence="2">
    <location>
        <begin position="1990"/>
        <end position="2009"/>
    </location>
</feature>
<evidence type="ECO:0000313" key="5">
    <source>
        <dbReference type="EMBL" id="KAA0169646.1"/>
    </source>
</evidence>
<feature type="compositionally biased region" description="Polar residues" evidence="2">
    <location>
        <begin position="183"/>
        <end position="200"/>
    </location>
</feature>
<gene>
    <name evidence="5" type="ORF">FNF28_01923</name>
</gene>
<feature type="region of interest" description="Disordered" evidence="2">
    <location>
        <begin position="108"/>
        <end position="133"/>
    </location>
</feature>
<dbReference type="GO" id="GO:0055085">
    <property type="term" value="P:transmembrane transport"/>
    <property type="evidence" value="ECO:0007669"/>
    <property type="project" value="TreeGrafter"/>
</dbReference>
<keyword evidence="4" id="KW-0732">Signal</keyword>
<evidence type="ECO:0000256" key="3">
    <source>
        <dbReference type="SAM" id="Phobius"/>
    </source>
</evidence>
<feature type="transmembrane region" description="Helical" evidence="3">
    <location>
        <begin position="2819"/>
        <end position="2838"/>
    </location>
</feature>
<evidence type="ECO:0008006" key="7">
    <source>
        <dbReference type="Google" id="ProtNLM"/>
    </source>
</evidence>
<reference evidence="5 6" key="1">
    <citation type="submission" date="2019-07" db="EMBL/GenBank/DDBJ databases">
        <title>Genomes of Cafeteria roenbergensis.</title>
        <authorList>
            <person name="Fischer M.G."/>
            <person name="Hackl T."/>
            <person name="Roman M."/>
        </authorList>
    </citation>
    <scope>NUCLEOTIDE SEQUENCE [LARGE SCALE GENOMIC DNA]</scope>
    <source>
        <strain evidence="5 6">RCC970-E3</strain>
    </source>
</reference>
<feature type="region of interest" description="Disordered" evidence="2">
    <location>
        <begin position="183"/>
        <end position="207"/>
    </location>
</feature>
<dbReference type="PANTHER" id="PTHR31145">
    <property type="entry name" value="INTEGRAL MEMBRANE PROTEIN (AFU_ORTHOLOGUE AFUA_7G01610)"/>
    <property type="match status" value="1"/>
</dbReference>
<feature type="region of interest" description="Disordered" evidence="2">
    <location>
        <begin position="2517"/>
        <end position="2546"/>
    </location>
</feature>
<feature type="region of interest" description="Disordered" evidence="2">
    <location>
        <begin position="602"/>
        <end position="621"/>
    </location>
</feature>
<protein>
    <recommendedName>
        <fullName evidence="7">TNFR-Cys domain-containing protein</fullName>
    </recommendedName>
</protein>
<organism evidence="5 6">
    <name type="scientific">Cafeteria roenbergensis</name>
    <name type="common">Marine flagellate</name>
    <dbReference type="NCBI Taxonomy" id="33653"/>
    <lineage>
        <taxon>Eukaryota</taxon>
        <taxon>Sar</taxon>
        <taxon>Stramenopiles</taxon>
        <taxon>Bigyra</taxon>
        <taxon>Opalozoa</taxon>
        <taxon>Bicosoecida</taxon>
        <taxon>Cafeteriaceae</taxon>
        <taxon>Cafeteria</taxon>
    </lineage>
</organism>
<feature type="transmembrane region" description="Helical" evidence="3">
    <location>
        <begin position="2730"/>
        <end position="2755"/>
    </location>
</feature>
<feature type="chain" id="PRO_5022854350" description="TNFR-Cys domain-containing protein" evidence="4">
    <location>
        <begin position="20"/>
        <end position="3157"/>
    </location>
</feature>
<feature type="compositionally biased region" description="Polar residues" evidence="2">
    <location>
        <begin position="2682"/>
        <end position="2697"/>
    </location>
</feature>
<feature type="region of interest" description="Disordered" evidence="2">
    <location>
        <begin position="2436"/>
        <end position="2455"/>
    </location>
</feature>
<sequence length="3157" mass="315294">MRWAAAFAVSLAGAWAVSARGEACPHLNLTTASRISTSCTLDAGEYTFDTLVIESGATMTLGGPARLEAATSIEVAGKLVSGGGAGQLVVVTPTLRVPAGGHVSADAKGYTANSHHSSCTTPGTRDGGRHGGGPVGTTCGDYEWPVLAGGGGRTGTRTGGTGGGSLLLLCNSTPSSVLDVNGTVSVDGQSGTSATSRNQHGSGGGAGGSLLVVASRLSGTGVMSADGGSGANGYSSYDSNGGSGGRIAMHVSHSGRGDFRGTVRARAGAAYGSWSSQNAAGTVFWCERPGTAVDPDPETNRFGCGVRRVEADNAGRTTSTYHTQLALEGGRRRFEVDELYLGPSVHFSVSAPSEFDEDTMPDARTSLVLGNVTSSGSQVPTLFVEAGVTLTLAGLGGDDVQVGHVRTTSSQSAFAGESSWSTQVVRRTTVQRPLEVSVASLTVEEHGRAVLPPSVVVRNAALNVAGELVGVRSLTLDQGSSTTFSSAGATWVNDTAVGLSGESWAAWACGEGRVTTCASGGSVRASGGDRGRFGFSQLRMLGNAALTLGAGVTALGAVEVSVEDTSRLTLGALPSQQFRLTARDALRVAVGAVVSGDATGYTANSHHSSCTTPGTRDGGRHGGGPVGTTCGDYEWPVLAGGGGRTATRTGGTGGGSLLLLCNSTPSSVLDVNGTVSVDGQSGTSATSVNQQASGGGAGGSLLVVASRLSGTGVMSADGGSGANGYSSYDSNGGSGGRIAMHLALEGGRRRFEVDELYLGPSVHFSVSAPSEFDEDTMPDARTSLVLGNVTSSGSQVPTLFVEAGVTLTLAGLGDDDVQVGHVRTTSSQSAFAGESSWSTQVVRRTTVQRPLEVSVASLTVEEHGRAVLPPSVVVRNAALNVAGELVGVRSLTLDQGSSTTFSSAGATWVNDTAVGLSGESWAAWACGEGRVTTCASGGSVRASGGDRGRFGFSQLRMLGNAALTLGAGVTALGAVEVSVEDTSRLTLGALPSQQFRLTARDALRVAVGAVVSGDATGYTANSHHSSCTTPGTRDGGRHGGGPVGTTCGDYEWPVLAGGGGRTATRTGGTGGGSLLLLCNSTPSSVLDVNGTVSVDGQSGTSATSVNQQASGGGAGGSLLVVASRLSGTGVMSADGGNGANGYSSYDSRPGSGGRIAAHVLSSSWSGSIHACAGNPYGSYSNAPGTVYFCTGTQCGGASRSAMGNATDSSTRRRVVVDACGRTVSWSAAIGDGSRPAEALDVVELSNRGVATLRPTRDAAKVPSTQLRVGSILGDNTGSLSIEPATSVVVLGTGSGWAPGKSEAVIRYTDAGERTLYTVQRVLTGKAELYFADMSLAAGGELHLPAVVSICNISLSLLGDVYGAETLKICQNAQTSASLSITGCKDPEANNFNVGAVHSDNSTCYYGGVRGCTYAVAANFDPLAEVNDGSCVLASGLENGCPYEAATNYLASSLDDGTCEFPDFGALAGQIESLEAQIVPLKTLLNATESQLTEEKQGRAADIARLEATIAQLTGNVTDLERLVRFFNSSCGPGSFEVASKLSAAEAAVETLQGNVSELLGQLNATTQRADAAEAEVQASDAKNALLLDDLAASRDQVAALTQRAEQAESQVVVTSANNTQLADELAMWKAQAIAQRERADLAEARAQTSSSNSSVLASELALCRADAAAQEERADAAEDVAAQRLERISDLEATNEFLSTTSNATQLHLARQVSNLTASNLELVQLLNTTRQALEDKTATCPAPGDGTYAPVDPCPPGGDVNCTDLATSGAACTSGGACASGICTNGQCAAATCSDGVRQGSAGSSHYETDTDCGGDCSPCRAGGRCSSVGDCQAGLICFQSLCQADPFSDSGTGQGGGVVVPQVDNSTMNLADLRPCVLSAQCRSRVCVRVTDGTGQTEPPSAEAPGLCAPAALDDGVLNGDEACVDRLPGTRSCGLAEPCSATSDCSTGGACLDGTCRAPTCTDGVLDPLHETDVDCGTSGDMLPTTAPGQDAAGCSGSGSLTVDAGDQSQQPGLGFLVDETAVVQPGVPYASSMTPSSGPSGPTSSVRFYGGAFDVSPTAIFRTVVASPATRARLPGSASGTCMPAGDSFVECGVPSHSRATVVLAVEYSASGSVDGPWLRVQPFYFSTGRYRITGRAGAVTGLRITSSPASLVQGSPLLPAPAVSLVDDFGAVVTTDSSTIVRVSVFSTVLEQQVSGLQATAGSDGSATPQASRAHDGVATFEGLSVAAGSQIIGHGLRLVFEAHGCAGAGAIGAATDLMRGFAKLPDASQDESVAECEVLDSGGRCCEAPAALDACGICSTAPGVGEATCGIRIDVPVVVAPAAGTGAPASSAQLLPAEIARRMQVAVGNVAGFPTAATGSASVSEAGTIGGVPLAAASNGGTAAVSAEQPRGAGEQLVVSVLVPPPAGGWPSAGPNSREEVEQRLLGATTDPGSALFDQSAASSDPALGDSSLSVLPDASQAAPVLSGGVVCSGACSAMDIAAGCMLCADDPAGLTSNASLTATHCAAAGGQGEVAPDGPTDPEGGGDGVPEGTDDPAASLPLAQFGAVSPSDKALANIHAAVVATTAVVALAQGAVDAVRAARAMGPLHSGPGSGVAAALPGLAAVGMGLWDVADHGQFTTMLSLLHVASPPVVAHTGQMVVSAGGLVPGAWSILEPVLGPMVGPAPAEPPLQGASPNATSTPTQSQASWQRFPDDPAATGDASAPASVRILSSFVGARPEELLALALALFVLAELLVAVVFGVALAAPGPGGAPASTSSGPVAVSAVAAVGNRMASAMLLVATIFLGAVTVAALFGISAPSSSADAATSGWLVLAVFSGGLAALCCAVILRAKPCACTASLCASCRRGVSAPGQGPDAHAYQGKGARLVDGTRRFDHARAGALWWLVIVMVADRVVSALLLVLLSSRPGAQTGAMLAKQVLLLAAVLSLRPGANPAAQLVTAVITAWRVLVLALMLAFVPPYSSTNVATLRAVGEVVVVLQIICAFGLLALVLIRFGPVARFAAAATAPCCAASSRRSMRKSIAGPDAASGASRQSLVSAAGSAAPPPPGQTLAASPIAATANPMQRHSSAAPAKKPDASEAPPAGKRLVERKAFAPAELRAGSGSDGGARLLNKGSTDAAGRAGSAKLRPSDNPMLKPRRLTKTPRLD</sequence>
<proteinExistence type="predicted"/>
<accession>A0A5A8DW43</accession>
<keyword evidence="3" id="KW-0812">Transmembrane</keyword>
<evidence type="ECO:0000256" key="4">
    <source>
        <dbReference type="SAM" id="SignalP"/>
    </source>
</evidence>
<feature type="transmembrane region" description="Helical" evidence="3">
    <location>
        <begin position="2890"/>
        <end position="2912"/>
    </location>
</feature>
<evidence type="ECO:0000313" key="6">
    <source>
        <dbReference type="Proteomes" id="UP000324907"/>
    </source>
</evidence>
<feature type="coiled-coil region" evidence="1">
    <location>
        <begin position="1502"/>
        <end position="1610"/>
    </location>
</feature>
<feature type="transmembrane region" description="Helical" evidence="3">
    <location>
        <begin position="2947"/>
        <end position="2968"/>
    </location>
</feature>
<evidence type="ECO:0000256" key="1">
    <source>
        <dbReference type="SAM" id="Coils"/>
    </source>
</evidence>
<feature type="signal peptide" evidence="4">
    <location>
        <begin position="1"/>
        <end position="19"/>
    </location>
</feature>
<keyword evidence="3" id="KW-1133">Transmembrane helix</keyword>
<evidence type="ECO:0000256" key="2">
    <source>
        <dbReference type="SAM" id="MobiDB-lite"/>
    </source>
</evidence>
<dbReference type="GO" id="GO:0016020">
    <property type="term" value="C:membrane"/>
    <property type="evidence" value="ECO:0007669"/>
    <property type="project" value="TreeGrafter"/>
</dbReference>
<dbReference type="EMBL" id="VLTL01000020">
    <property type="protein sequence ID" value="KAA0169646.1"/>
    <property type="molecule type" value="Genomic_DNA"/>
</dbReference>
<dbReference type="InterPro" id="IPR040241">
    <property type="entry name" value="TRP_Flc/Pkd2-like"/>
</dbReference>
<feature type="region of interest" description="Disordered" evidence="2">
    <location>
        <begin position="3043"/>
        <end position="3157"/>
    </location>
</feature>
<keyword evidence="1" id="KW-0175">Coiled coil</keyword>
<dbReference type="Proteomes" id="UP000324907">
    <property type="component" value="Unassembled WGS sequence"/>
</dbReference>
<keyword evidence="3" id="KW-0472">Membrane</keyword>
<feature type="compositionally biased region" description="Basic residues" evidence="2">
    <location>
        <begin position="3146"/>
        <end position="3157"/>
    </location>
</feature>
<feature type="compositionally biased region" description="Low complexity" evidence="2">
    <location>
        <begin position="3077"/>
        <end position="3093"/>
    </location>
</feature>
<feature type="transmembrane region" description="Helical" evidence="3">
    <location>
        <begin position="2785"/>
        <end position="2807"/>
    </location>
</feature>
<dbReference type="PANTHER" id="PTHR31145:SF6">
    <property type="entry name" value="INTEGRAL MEMBRANE PROTEIN (AFU_ORTHOLOGUE AFUA_7G01610)"/>
    <property type="match status" value="1"/>
</dbReference>
<feature type="transmembrane region" description="Helical" evidence="3">
    <location>
        <begin position="2980"/>
        <end position="3002"/>
    </location>
</feature>
<comment type="caution">
    <text evidence="5">The sequence shown here is derived from an EMBL/GenBank/DDBJ whole genome shotgun (WGS) entry which is preliminary data.</text>
</comment>
<feature type="region of interest" description="Disordered" evidence="2">
    <location>
        <begin position="2672"/>
        <end position="2709"/>
    </location>
</feature>
<feature type="region of interest" description="Disordered" evidence="2">
    <location>
        <begin position="1019"/>
        <end position="1038"/>
    </location>
</feature>